<feature type="region of interest" description="Disordered" evidence="1">
    <location>
        <begin position="1"/>
        <end position="41"/>
    </location>
</feature>
<feature type="compositionally biased region" description="Polar residues" evidence="1">
    <location>
        <begin position="16"/>
        <end position="28"/>
    </location>
</feature>
<dbReference type="PANTHER" id="PTHR42083:SF1">
    <property type="entry name" value="MARVEL DOMAIN-CONTAINING PROTEIN"/>
    <property type="match status" value="1"/>
</dbReference>
<keyword evidence="2" id="KW-1133">Transmembrane helix</keyword>
<evidence type="ECO:0000256" key="2">
    <source>
        <dbReference type="SAM" id="Phobius"/>
    </source>
</evidence>
<dbReference type="EMBL" id="QWIQ01000992">
    <property type="protein sequence ID" value="RMY72017.1"/>
    <property type="molecule type" value="Genomic_DNA"/>
</dbReference>
<dbReference type="VEuPathDB" id="FungiDB:BTJ68_04431"/>
<accession>A0A3M7E6D6</accession>
<name>A0A3M7E6D6_HORWE</name>
<evidence type="ECO:0000313" key="4">
    <source>
        <dbReference type="Proteomes" id="UP000281468"/>
    </source>
</evidence>
<feature type="transmembrane region" description="Helical" evidence="2">
    <location>
        <begin position="112"/>
        <end position="131"/>
    </location>
</feature>
<keyword evidence="2" id="KW-0472">Membrane</keyword>
<feature type="transmembrane region" description="Helical" evidence="2">
    <location>
        <begin position="147"/>
        <end position="166"/>
    </location>
</feature>
<sequence length="252" mass="27840">RAGAETGSRVCPSLSEPPTSRRVCQSFQAPKAGQEPVESLESREIKQHRLATKAAQLTITLQPVAQTPHPQHCIPITSIHSLAPLPTIAMAIFDIIGSYSSSGGIPGALVRLVLRLFQFALAITVAGLYGVDLHRADKQGKYTDGKWVFAEVVAGLSAVTVLVYAVPFFKSYWAWAWDWTLFILWTALFGTFGKIFIPAHPTPKQGGQIRMKHAVWVDLANMIVWFITAIYSTFIFWTHRTGRTLHTGRGKV</sequence>
<dbReference type="AlphaFoldDB" id="A0A3M7E6D6"/>
<feature type="transmembrane region" description="Helical" evidence="2">
    <location>
        <begin position="214"/>
        <end position="237"/>
    </location>
</feature>
<keyword evidence="2" id="KW-0812">Transmembrane</keyword>
<proteinExistence type="predicted"/>
<dbReference type="Proteomes" id="UP000281468">
    <property type="component" value="Unassembled WGS sequence"/>
</dbReference>
<feature type="non-terminal residue" evidence="3">
    <location>
        <position position="1"/>
    </location>
</feature>
<protein>
    <recommendedName>
        <fullName evidence="5">MARVEL domain-containing protein</fullName>
    </recommendedName>
</protein>
<gene>
    <name evidence="3" type="ORF">D0862_14523</name>
</gene>
<evidence type="ECO:0000256" key="1">
    <source>
        <dbReference type="SAM" id="MobiDB-lite"/>
    </source>
</evidence>
<comment type="caution">
    <text evidence="3">The sequence shown here is derived from an EMBL/GenBank/DDBJ whole genome shotgun (WGS) entry which is preliminary data.</text>
</comment>
<feature type="transmembrane region" description="Helical" evidence="2">
    <location>
        <begin position="172"/>
        <end position="193"/>
    </location>
</feature>
<evidence type="ECO:0008006" key="5">
    <source>
        <dbReference type="Google" id="ProtNLM"/>
    </source>
</evidence>
<organism evidence="3 4">
    <name type="scientific">Hortaea werneckii</name>
    <name type="common">Black yeast</name>
    <name type="synonym">Cladosporium werneckii</name>
    <dbReference type="NCBI Taxonomy" id="91943"/>
    <lineage>
        <taxon>Eukaryota</taxon>
        <taxon>Fungi</taxon>
        <taxon>Dikarya</taxon>
        <taxon>Ascomycota</taxon>
        <taxon>Pezizomycotina</taxon>
        <taxon>Dothideomycetes</taxon>
        <taxon>Dothideomycetidae</taxon>
        <taxon>Mycosphaerellales</taxon>
        <taxon>Teratosphaeriaceae</taxon>
        <taxon>Hortaea</taxon>
    </lineage>
</organism>
<dbReference type="PANTHER" id="PTHR42083">
    <property type="entry name" value="MARVEL DOMAIN-CONTAINING PROTEIN"/>
    <property type="match status" value="1"/>
</dbReference>
<reference evidence="3 4" key="1">
    <citation type="journal article" date="2018" name="BMC Genomics">
        <title>Genomic evidence for intraspecific hybridization in a clonal and extremely halotolerant yeast.</title>
        <authorList>
            <person name="Gostincar C."/>
            <person name="Stajich J.E."/>
            <person name="Zupancic J."/>
            <person name="Zalar P."/>
            <person name="Gunde-Cimerman N."/>
        </authorList>
    </citation>
    <scope>NUCLEOTIDE SEQUENCE [LARGE SCALE GENOMIC DNA]</scope>
    <source>
        <strain evidence="3 4">EXF-171</strain>
    </source>
</reference>
<evidence type="ECO:0000313" key="3">
    <source>
        <dbReference type="EMBL" id="RMY72017.1"/>
    </source>
</evidence>